<dbReference type="AlphaFoldDB" id="A0A6S6R1S0"/>
<dbReference type="PANTHER" id="PTHR43649">
    <property type="entry name" value="ARABINOSE-BINDING PROTEIN-RELATED"/>
    <property type="match status" value="1"/>
</dbReference>
<gene>
    <name evidence="3" type="ORF">acsn021_08290</name>
</gene>
<dbReference type="KEGG" id="acel:acsn021_08290"/>
<dbReference type="PANTHER" id="PTHR43649:SF12">
    <property type="entry name" value="DIACETYLCHITOBIOSE BINDING PROTEIN DASA"/>
    <property type="match status" value="1"/>
</dbReference>
<dbReference type="Gene3D" id="3.40.190.10">
    <property type="entry name" value="Periplasmic binding protein-like II"/>
    <property type="match status" value="2"/>
</dbReference>
<evidence type="ECO:0000313" key="4">
    <source>
        <dbReference type="Proteomes" id="UP000515561"/>
    </source>
</evidence>
<feature type="signal peptide" evidence="2">
    <location>
        <begin position="1"/>
        <end position="19"/>
    </location>
</feature>
<dbReference type="SUPFAM" id="SSF53850">
    <property type="entry name" value="Periplasmic binding protein-like II"/>
    <property type="match status" value="1"/>
</dbReference>
<evidence type="ECO:0000256" key="2">
    <source>
        <dbReference type="SAM" id="SignalP"/>
    </source>
</evidence>
<dbReference type="Proteomes" id="UP000515561">
    <property type="component" value="Chromosome"/>
</dbReference>
<protein>
    <submittedName>
        <fullName evidence="3">Uncharacterized protein</fullName>
    </submittedName>
</protein>
<accession>A0A6S6R1S0</accession>
<sequence>MKKLLVLLLCAVMAFNLTACGKKGGNTKTNTNTGSGTGTTTPTTEAEKQETTLTAFIQQSVTSESGIWQGWGAQRLYDDTKIKLDTYPTGNEVEQKLQQYLVSGSLPDIVGFKGLDQAQLAMDADMLVALDDYKDLLPNIFGVSNYEDAIAYSQKYTSNDTGKLLIMPSAIGPAAYNAYNWVPLLQWDAYKKVGMPEINTLEDYLDVVEKMVKEKPTTENGEKVYGFSLFSDWDKYTALEVSTLSFFYGIDTEYVSHLMETDVLTKETKSILSDDSFYKRSLQFYFDANQRGLLDPDSATQTFSNVDAKYSAGRVMFSYFSWMTGSYNAPASGNVNADEPDGYASVLAKDMKLYDAPDQTIGRNWYFAISKNSKDIERACEFLNWLYNPEVQKYLYNGPEGSIWEYDENGEPHIIDPDGWTVVDQKTEPIMPAEGGGSLQDGSYIFNSMGLQAATIMDDGYPICYRYWPTTLTRNPSKMKEEVNKFLGAETLAEYVTKNQMVAKSTQAVNMIPTISDEMEMTISQIGEVIKKYSWQMIFAKDQAQFDELWNKMVTEAKGLGIDTVTQYYQEAWTNALEVVKEFE</sequence>
<evidence type="ECO:0000313" key="3">
    <source>
        <dbReference type="EMBL" id="BCJ93260.1"/>
    </source>
</evidence>
<keyword evidence="4" id="KW-1185">Reference proteome</keyword>
<name>A0A6S6R1S0_9FIRM</name>
<proteinExistence type="predicted"/>
<reference evidence="3 4" key="1">
    <citation type="journal article" date="2016" name="Int. J. Syst. Evol. Microbiol.">
        <title>Descriptions of Anaerotaenia torta gen. nov., sp. nov. and Anaerocolumna cellulosilytica gen. nov., sp. nov. isolated from a methanogenic reactor of cattle waste.</title>
        <authorList>
            <person name="Uek A."/>
            <person name="Ohtaki Y."/>
            <person name="Kaku N."/>
            <person name="Ueki K."/>
        </authorList>
    </citation>
    <scope>NUCLEOTIDE SEQUENCE [LARGE SCALE GENOMIC DNA]</scope>
    <source>
        <strain evidence="3 4">SN021</strain>
    </source>
</reference>
<feature type="region of interest" description="Disordered" evidence="1">
    <location>
        <begin position="25"/>
        <end position="48"/>
    </location>
</feature>
<organism evidence="3 4">
    <name type="scientific">Anaerocolumna cellulosilytica</name>
    <dbReference type="NCBI Taxonomy" id="433286"/>
    <lineage>
        <taxon>Bacteria</taxon>
        <taxon>Bacillati</taxon>
        <taxon>Bacillota</taxon>
        <taxon>Clostridia</taxon>
        <taxon>Lachnospirales</taxon>
        <taxon>Lachnospiraceae</taxon>
        <taxon>Anaerocolumna</taxon>
    </lineage>
</organism>
<dbReference type="EMBL" id="AP023367">
    <property type="protein sequence ID" value="BCJ93260.1"/>
    <property type="molecule type" value="Genomic_DNA"/>
</dbReference>
<dbReference type="InterPro" id="IPR050490">
    <property type="entry name" value="Bact_solute-bd_prot1"/>
</dbReference>
<feature type="chain" id="PRO_5044244696" evidence="2">
    <location>
        <begin position="20"/>
        <end position="584"/>
    </location>
</feature>
<dbReference type="InterPro" id="IPR006059">
    <property type="entry name" value="SBP"/>
</dbReference>
<dbReference type="Pfam" id="PF01547">
    <property type="entry name" value="SBP_bac_1"/>
    <property type="match status" value="1"/>
</dbReference>
<feature type="compositionally biased region" description="Low complexity" evidence="1">
    <location>
        <begin position="26"/>
        <end position="44"/>
    </location>
</feature>
<keyword evidence="2" id="KW-0732">Signal</keyword>
<dbReference type="RefSeq" id="WP_184090143.1">
    <property type="nucleotide sequence ID" value="NZ_AP023367.1"/>
</dbReference>
<evidence type="ECO:0000256" key="1">
    <source>
        <dbReference type="SAM" id="MobiDB-lite"/>
    </source>
</evidence>